<dbReference type="SUPFAM" id="SSF64288">
    <property type="entry name" value="Chorismate lyase-like"/>
    <property type="match status" value="1"/>
</dbReference>
<evidence type="ECO:0000313" key="3">
    <source>
        <dbReference type="Proteomes" id="UP000494172"/>
    </source>
</evidence>
<feature type="domain" description="UbiC transcription regulator-associated" evidence="1">
    <location>
        <begin position="9"/>
        <end position="87"/>
    </location>
</feature>
<evidence type="ECO:0000259" key="1">
    <source>
        <dbReference type="Pfam" id="PF07702"/>
    </source>
</evidence>
<dbReference type="AlphaFoldDB" id="A0A9Q9SM77"/>
<dbReference type="InterPro" id="IPR028978">
    <property type="entry name" value="Chorismate_lyase_/UTRA_dom_sf"/>
</dbReference>
<evidence type="ECO:0000313" key="2">
    <source>
        <dbReference type="EMBL" id="VWC04777.1"/>
    </source>
</evidence>
<proteinExistence type="predicted"/>
<comment type="caution">
    <text evidence="2">The sequence shown here is derived from an EMBL/GenBank/DDBJ whole genome shotgun (WGS) entry which is preliminary data.</text>
</comment>
<dbReference type="GO" id="GO:0006355">
    <property type="term" value="P:regulation of DNA-templated transcription"/>
    <property type="evidence" value="ECO:0007669"/>
    <property type="project" value="InterPro"/>
</dbReference>
<protein>
    <submittedName>
        <fullName evidence="2">Histidine utilization repressor</fullName>
    </submittedName>
</protein>
<dbReference type="Gene3D" id="3.40.1410.10">
    <property type="entry name" value="Chorismate lyase-like"/>
    <property type="match status" value="1"/>
</dbReference>
<dbReference type="GO" id="GO:0003677">
    <property type="term" value="F:DNA binding"/>
    <property type="evidence" value="ECO:0007669"/>
    <property type="project" value="InterPro"/>
</dbReference>
<dbReference type="Pfam" id="PF07702">
    <property type="entry name" value="UTRA"/>
    <property type="match status" value="1"/>
</dbReference>
<name>A0A9Q9SM77_9BURK</name>
<dbReference type="EMBL" id="CABVPX010000023">
    <property type="protein sequence ID" value="VWC04777.1"/>
    <property type="molecule type" value="Genomic_DNA"/>
</dbReference>
<gene>
    <name evidence="2" type="ORF">BAR24066_05009</name>
</gene>
<dbReference type="Proteomes" id="UP000494172">
    <property type="component" value="Unassembled WGS sequence"/>
</dbReference>
<organism evidence="2 3">
    <name type="scientific">Burkholderia arboris</name>
    <dbReference type="NCBI Taxonomy" id="488730"/>
    <lineage>
        <taxon>Bacteria</taxon>
        <taxon>Pseudomonadati</taxon>
        <taxon>Pseudomonadota</taxon>
        <taxon>Betaproteobacteria</taxon>
        <taxon>Burkholderiales</taxon>
        <taxon>Burkholderiaceae</taxon>
        <taxon>Burkholderia</taxon>
        <taxon>Burkholderia cepacia complex</taxon>
    </lineage>
</organism>
<reference evidence="2 3" key="1">
    <citation type="submission" date="2019-09" db="EMBL/GenBank/DDBJ databases">
        <authorList>
            <person name="Depoorter E."/>
        </authorList>
    </citation>
    <scope>NUCLEOTIDE SEQUENCE [LARGE SCALE GENOMIC DNA]</scope>
    <source>
        <strain evidence="2">LMG 24066</strain>
    </source>
</reference>
<sequence length="92" mass="10705">MATRNASGHPAYLEQDFTVETPNHYMVRLAPIQRAEFRIYAQKPDAQVRRRLVMEIGEPCLLLRRPTWVDEHVATSVRLWHPASRFHLAGKV</sequence>
<accession>A0A9Q9SM77</accession>
<dbReference type="InterPro" id="IPR011663">
    <property type="entry name" value="UTRA"/>
</dbReference>